<proteinExistence type="predicted"/>
<accession>A0AAU9U7S1</accession>
<name>A0AAU9U7S1_EUPED</name>
<feature type="chain" id="PRO_5043964662" evidence="1">
    <location>
        <begin position="23"/>
        <end position="126"/>
    </location>
</feature>
<sequence>MTALKNIVTIVVLSILLAVCFGQVLQGGPYKSQGGPHQYQGRTRRQIPQNVGQVDNIKDHTIPDVWQNPQNWTTCDFTAVSKISCHNCNTRIICKPIGGLLKSCNNPNKPYCNSGICSAIASPDCV</sequence>
<evidence type="ECO:0000313" key="2">
    <source>
        <dbReference type="EMBL" id="CAH2092870.1"/>
    </source>
</evidence>
<dbReference type="Proteomes" id="UP001153954">
    <property type="component" value="Unassembled WGS sequence"/>
</dbReference>
<protein>
    <submittedName>
        <fullName evidence="2">Uncharacterized protein</fullName>
    </submittedName>
</protein>
<evidence type="ECO:0000256" key="1">
    <source>
        <dbReference type="SAM" id="SignalP"/>
    </source>
</evidence>
<feature type="signal peptide" evidence="1">
    <location>
        <begin position="1"/>
        <end position="22"/>
    </location>
</feature>
<dbReference type="AlphaFoldDB" id="A0AAU9U7S1"/>
<organism evidence="2 3">
    <name type="scientific">Euphydryas editha</name>
    <name type="common">Edith's checkerspot</name>
    <dbReference type="NCBI Taxonomy" id="104508"/>
    <lineage>
        <taxon>Eukaryota</taxon>
        <taxon>Metazoa</taxon>
        <taxon>Ecdysozoa</taxon>
        <taxon>Arthropoda</taxon>
        <taxon>Hexapoda</taxon>
        <taxon>Insecta</taxon>
        <taxon>Pterygota</taxon>
        <taxon>Neoptera</taxon>
        <taxon>Endopterygota</taxon>
        <taxon>Lepidoptera</taxon>
        <taxon>Glossata</taxon>
        <taxon>Ditrysia</taxon>
        <taxon>Papilionoidea</taxon>
        <taxon>Nymphalidae</taxon>
        <taxon>Nymphalinae</taxon>
        <taxon>Euphydryas</taxon>
    </lineage>
</organism>
<gene>
    <name evidence="2" type="ORF">EEDITHA_LOCUS8590</name>
</gene>
<keyword evidence="3" id="KW-1185">Reference proteome</keyword>
<dbReference type="EMBL" id="CAKOGL010000012">
    <property type="protein sequence ID" value="CAH2092870.1"/>
    <property type="molecule type" value="Genomic_DNA"/>
</dbReference>
<evidence type="ECO:0000313" key="3">
    <source>
        <dbReference type="Proteomes" id="UP001153954"/>
    </source>
</evidence>
<comment type="caution">
    <text evidence="2">The sequence shown here is derived from an EMBL/GenBank/DDBJ whole genome shotgun (WGS) entry which is preliminary data.</text>
</comment>
<reference evidence="2" key="1">
    <citation type="submission" date="2022-03" db="EMBL/GenBank/DDBJ databases">
        <authorList>
            <person name="Tunstrom K."/>
        </authorList>
    </citation>
    <scope>NUCLEOTIDE SEQUENCE</scope>
</reference>
<keyword evidence="1" id="KW-0732">Signal</keyword>